<dbReference type="SMART" id="SM00082">
    <property type="entry name" value="LRRCT"/>
    <property type="match status" value="2"/>
</dbReference>
<evidence type="ECO:0000256" key="13">
    <source>
        <dbReference type="ARBA" id="ARBA00023157"/>
    </source>
</evidence>
<dbReference type="FunFam" id="3.80.10.10:FF:000046">
    <property type="entry name" value="Toll-like receptor 2"/>
    <property type="match status" value="1"/>
</dbReference>
<dbReference type="GO" id="GO:0050729">
    <property type="term" value="P:positive regulation of inflammatory response"/>
    <property type="evidence" value="ECO:0007669"/>
    <property type="project" value="Ensembl"/>
</dbReference>
<evidence type="ECO:0000313" key="21">
    <source>
        <dbReference type="Ensembl" id="ENSCHIP00000025720.1"/>
    </source>
</evidence>
<dbReference type="GO" id="GO:2001238">
    <property type="term" value="P:positive regulation of extrinsic apoptotic signaling pathway"/>
    <property type="evidence" value="ECO:0007669"/>
    <property type="project" value="Ensembl"/>
</dbReference>
<dbReference type="GO" id="GO:0005794">
    <property type="term" value="C:Golgi apparatus"/>
    <property type="evidence" value="ECO:0007669"/>
    <property type="project" value="Ensembl"/>
</dbReference>
<organism evidence="21 22">
    <name type="scientific">Capra hircus</name>
    <name type="common">Goat</name>
    <dbReference type="NCBI Taxonomy" id="9925"/>
    <lineage>
        <taxon>Eukaryota</taxon>
        <taxon>Metazoa</taxon>
        <taxon>Chordata</taxon>
        <taxon>Craniata</taxon>
        <taxon>Vertebrata</taxon>
        <taxon>Euteleostomi</taxon>
        <taxon>Mammalia</taxon>
        <taxon>Eutheria</taxon>
        <taxon>Laurasiatheria</taxon>
        <taxon>Artiodactyla</taxon>
        <taxon>Ruminantia</taxon>
        <taxon>Pecora</taxon>
        <taxon>Bovidae</taxon>
        <taxon>Caprinae</taxon>
        <taxon>Capra</taxon>
    </lineage>
</organism>
<dbReference type="GO" id="GO:0038124">
    <property type="term" value="P:toll-like receptor TLR6:TLR2 signaling pathway"/>
    <property type="evidence" value="ECO:0007669"/>
    <property type="project" value="Ensembl"/>
</dbReference>
<reference evidence="21" key="3">
    <citation type="submission" date="2025-09" db="UniProtKB">
        <authorList>
            <consortium name="Ensembl"/>
        </authorList>
    </citation>
    <scope>IDENTIFICATION</scope>
</reference>
<feature type="domain" description="TIR" evidence="20">
    <location>
        <begin position="641"/>
        <end position="766"/>
    </location>
</feature>
<dbReference type="Pfam" id="PF01582">
    <property type="entry name" value="TIR"/>
    <property type="match status" value="2"/>
</dbReference>
<dbReference type="GeneTree" id="ENSGT00940000162201"/>
<dbReference type="PANTHER" id="PTHR24365">
    <property type="entry name" value="TOLL-LIKE RECEPTOR"/>
    <property type="match status" value="1"/>
</dbReference>
<dbReference type="GO" id="GO:0035355">
    <property type="term" value="C:Toll-like receptor 2-Toll-like receptor 6 protein complex"/>
    <property type="evidence" value="ECO:0007669"/>
    <property type="project" value="Ensembl"/>
</dbReference>
<dbReference type="InterPro" id="IPR032675">
    <property type="entry name" value="LRR_dom_sf"/>
</dbReference>
<dbReference type="GO" id="GO:0035666">
    <property type="term" value="P:TRIF-dependent toll-like receptor signaling pathway"/>
    <property type="evidence" value="ECO:0007669"/>
    <property type="project" value="Ensembl"/>
</dbReference>
<feature type="transmembrane region" description="Helical" evidence="19">
    <location>
        <begin position="12"/>
        <end position="29"/>
    </location>
</feature>
<evidence type="ECO:0000256" key="14">
    <source>
        <dbReference type="ARBA" id="ARBA00023170"/>
    </source>
</evidence>
<reference evidence="21" key="2">
    <citation type="submission" date="2025-08" db="UniProtKB">
        <authorList>
            <consortium name="Ensembl"/>
        </authorList>
    </citation>
    <scope>IDENTIFICATION</scope>
</reference>
<feature type="transmembrane region" description="Helical" evidence="19">
    <location>
        <begin position="586"/>
        <end position="610"/>
    </location>
</feature>
<keyword evidence="15" id="KW-0325">Glycoprotein</keyword>
<dbReference type="GO" id="GO:0043123">
    <property type="term" value="P:positive regulation of canonical NF-kappaB signal transduction"/>
    <property type="evidence" value="ECO:0007669"/>
    <property type="project" value="Ensembl"/>
</dbReference>
<evidence type="ECO:0000256" key="15">
    <source>
        <dbReference type="ARBA" id="ARBA00023180"/>
    </source>
</evidence>
<evidence type="ECO:0000256" key="12">
    <source>
        <dbReference type="ARBA" id="ARBA00023136"/>
    </source>
</evidence>
<evidence type="ECO:0000256" key="11">
    <source>
        <dbReference type="ARBA" id="ARBA00023027"/>
    </source>
</evidence>
<dbReference type="GO" id="GO:0002755">
    <property type="term" value="P:MyD88-dependent toll-like receptor signaling pathway"/>
    <property type="evidence" value="ECO:0007669"/>
    <property type="project" value="Ensembl"/>
</dbReference>
<keyword evidence="4" id="KW-0433">Leucine-rich repeat</keyword>
<dbReference type="GO" id="GO:0042496">
    <property type="term" value="P:detection of diacyl bacterial lipopeptide"/>
    <property type="evidence" value="ECO:0007669"/>
    <property type="project" value="Ensembl"/>
</dbReference>
<dbReference type="Bgee" id="ENSCHIG00000022377">
    <property type="expression patterns" value="Expressed in spleen and 17 other cell types or tissues"/>
</dbReference>
<evidence type="ECO:0000259" key="20">
    <source>
        <dbReference type="PROSITE" id="PS50104"/>
    </source>
</evidence>
<keyword evidence="22" id="KW-1185">Reference proteome</keyword>
<dbReference type="GO" id="GO:0043032">
    <property type="term" value="P:positive regulation of macrophage activation"/>
    <property type="evidence" value="ECO:0007669"/>
    <property type="project" value="Ensembl"/>
</dbReference>
<dbReference type="PROSITE" id="PS51450">
    <property type="entry name" value="LRR"/>
    <property type="match status" value="3"/>
</dbReference>
<dbReference type="SMART" id="SM00255">
    <property type="entry name" value="TIR"/>
    <property type="match status" value="2"/>
</dbReference>
<comment type="similarity">
    <text evidence="1 19">Belongs to the Toll-like receptor family.</text>
</comment>
<dbReference type="GO" id="GO:0032717">
    <property type="term" value="P:negative regulation of interleukin-8 production"/>
    <property type="evidence" value="ECO:0007669"/>
    <property type="project" value="Ensembl"/>
</dbReference>
<keyword evidence="5 19" id="KW-0812">Transmembrane</keyword>
<dbReference type="GO" id="GO:0045121">
    <property type="term" value="C:membrane raft"/>
    <property type="evidence" value="ECO:0007669"/>
    <property type="project" value="Ensembl"/>
</dbReference>
<dbReference type="GO" id="GO:0045087">
    <property type="term" value="P:innate immune response"/>
    <property type="evidence" value="ECO:0007669"/>
    <property type="project" value="UniProtKB-KW"/>
</dbReference>
<name>A0A452FN74_CAPHI</name>
<feature type="domain" description="TIR" evidence="20">
    <location>
        <begin position="809"/>
        <end position="950"/>
    </location>
</feature>
<dbReference type="GO" id="GO:0042802">
    <property type="term" value="F:identical protein binding"/>
    <property type="evidence" value="ECO:0007669"/>
    <property type="project" value="Ensembl"/>
</dbReference>
<keyword evidence="6" id="KW-0732">Signal</keyword>
<dbReference type="SUPFAM" id="SSF52200">
    <property type="entry name" value="Toll/Interleukin receptor TIR domain"/>
    <property type="match status" value="2"/>
</dbReference>
<dbReference type="GO" id="GO:0140052">
    <property type="term" value="P:cellular response to oxidised low-density lipoprotein particle stimulus"/>
    <property type="evidence" value="ECO:0007669"/>
    <property type="project" value="Ensembl"/>
</dbReference>
<keyword evidence="8" id="KW-0832">Ubl conjugation</keyword>
<gene>
    <name evidence="21" type="primary">TLR6</name>
</gene>
<dbReference type="OMA" id="SWNSLEY"/>
<evidence type="ECO:0000256" key="5">
    <source>
        <dbReference type="ARBA" id="ARBA00022692"/>
    </source>
</evidence>
<dbReference type="Gene3D" id="3.80.10.10">
    <property type="entry name" value="Ribonuclease Inhibitor"/>
    <property type="match status" value="1"/>
</dbReference>
<dbReference type="GO" id="GO:1903428">
    <property type="term" value="P:positive regulation of reactive oxygen species biosynthetic process"/>
    <property type="evidence" value="ECO:0007669"/>
    <property type="project" value="Ensembl"/>
</dbReference>
<keyword evidence="7" id="KW-0677">Repeat</keyword>
<keyword evidence="14 19" id="KW-0675">Receptor</keyword>
<dbReference type="Pfam" id="PF13855">
    <property type="entry name" value="LRR_8"/>
    <property type="match status" value="1"/>
</dbReference>
<dbReference type="GO" id="GO:1904646">
    <property type="term" value="P:cellular response to amyloid-beta"/>
    <property type="evidence" value="ECO:0007669"/>
    <property type="project" value="Ensembl"/>
</dbReference>
<dbReference type="SMR" id="A0A452FN74"/>
<dbReference type="GO" id="GO:0038023">
    <property type="term" value="F:signaling receptor activity"/>
    <property type="evidence" value="ECO:0007669"/>
    <property type="project" value="TreeGrafter"/>
</dbReference>
<evidence type="ECO:0000256" key="10">
    <source>
        <dbReference type="ARBA" id="ARBA00022989"/>
    </source>
</evidence>
<dbReference type="GO" id="GO:0032720">
    <property type="term" value="P:negative regulation of tumor necrosis factor production"/>
    <property type="evidence" value="ECO:0007669"/>
    <property type="project" value="Ensembl"/>
</dbReference>
<reference evidence="21 22" key="1">
    <citation type="submission" date="2016-04" db="EMBL/GenBank/DDBJ databases">
        <title>Polished mammalian reference genomes with single-molecule sequencing and chromosome conformation capture applied to the Capra hircus genome.</title>
        <authorList>
            <person name="Bickhart D.M."/>
            <person name="Koren S."/>
            <person name="Rosen B."/>
            <person name="Hastie A."/>
            <person name="Liachko I."/>
            <person name="Sullivan S.T."/>
            <person name="Burton J."/>
            <person name="Sayre B.L."/>
            <person name="Huson H.J."/>
            <person name="Lee J."/>
            <person name="Lam E."/>
            <person name="Kelley C.M."/>
            <person name="Hutchison J.L."/>
            <person name="Zhou Y."/>
            <person name="Sun J."/>
            <person name="Crisa A."/>
            <person name="Schwartz J.C."/>
            <person name="Hammond J.A."/>
            <person name="Schroeder S.G."/>
            <person name="Liu G.E."/>
            <person name="Dunham M."/>
            <person name="Shendure J."/>
            <person name="Sonstegard T.S."/>
            <person name="Phillippy A.M."/>
            <person name="Van Tassell C.P."/>
            <person name="Smith T.P."/>
        </authorList>
    </citation>
    <scope>NUCLEOTIDE SEQUENCE [LARGE SCALE GENOMIC DNA]</scope>
</reference>
<dbReference type="PROSITE" id="PS50104">
    <property type="entry name" value="TIR"/>
    <property type="match status" value="2"/>
</dbReference>
<comment type="subcellular location">
    <subcellularLocation>
        <location evidence="18">Endomembrane system</location>
        <topology evidence="18">Single-pass type I membrane protein</topology>
    </subcellularLocation>
    <subcellularLocation>
        <location evidence="19">Membrane</location>
        <topology evidence="19">Single-pass type I membrane protein</topology>
    </subcellularLocation>
</comment>
<keyword evidence="12 19" id="KW-0472">Membrane</keyword>
<evidence type="ECO:0000256" key="6">
    <source>
        <dbReference type="ARBA" id="ARBA00022729"/>
    </source>
</evidence>
<keyword evidence="16 19" id="KW-0395">Inflammatory response</keyword>
<feature type="transmembrane region" description="Helical" evidence="19">
    <location>
        <begin position="754"/>
        <end position="784"/>
    </location>
</feature>
<dbReference type="GO" id="GO:1900017">
    <property type="term" value="P:positive regulation of cytokine production involved in inflammatory response"/>
    <property type="evidence" value="ECO:0007669"/>
    <property type="project" value="Ensembl"/>
</dbReference>
<dbReference type="InterPro" id="IPR001611">
    <property type="entry name" value="Leu-rich_rpt"/>
</dbReference>
<dbReference type="GO" id="GO:1900227">
    <property type="term" value="P:positive regulation of NLRP3 inflammasome complex assembly"/>
    <property type="evidence" value="ECO:0007669"/>
    <property type="project" value="Ensembl"/>
</dbReference>
<keyword evidence="13" id="KW-1015">Disulfide bond</keyword>
<dbReference type="SMART" id="SM00369">
    <property type="entry name" value="LRR_TYP"/>
    <property type="match status" value="6"/>
</dbReference>
<evidence type="ECO:0000256" key="18">
    <source>
        <dbReference type="ARBA" id="ARBA00046288"/>
    </source>
</evidence>
<dbReference type="Pfam" id="PF01463">
    <property type="entry name" value="LRRCT"/>
    <property type="match status" value="2"/>
</dbReference>
<keyword evidence="9 19" id="KW-0391">Immunity</keyword>
<evidence type="ECO:0000256" key="19">
    <source>
        <dbReference type="RuleBase" id="RU363040"/>
    </source>
</evidence>
<dbReference type="STRING" id="9925.ENSCHIP00000025720"/>
<comment type="caution">
    <text evidence="19">Lacks conserved residue(s) required for the propagation of feature annotation.</text>
</comment>
<evidence type="ECO:0000256" key="2">
    <source>
        <dbReference type="ARBA" id="ARBA00022499"/>
    </source>
</evidence>
<evidence type="ECO:0000256" key="8">
    <source>
        <dbReference type="ARBA" id="ARBA00022843"/>
    </source>
</evidence>
<dbReference type="EMBL" id="LWLT01000006">
    <property type="status" value="NOT_ANNOTATED_CDS"/>
    <property type="molecule type" value="Genomic_DNA"/>
</dbReference>
<dbReference type="InterPro" id="IPR003591">
    <property type="entry name" value="Leu-rich_rpt_typical-subtyp"/>
</dbReference>
<dbReference type="Ensembl" id="ENSCHIT00000033582.1">
    <property type="protein sequence ID" value="ENSCHIP00000025720.1"/>
    <property type="gene ID" value="ENSCHIG00000022377.1"/>
</dbReference>
<dbReference type="InterPro" id="IPR000483">
    <property type="entry name" value="Cys-rich_flank_reg_C"/>
</dbReference>
<dbReference type="GO" id="GO:0046982">
    <property type="term" value="F:protein heterodimerization activity"/>
    <property type="evidence" value="ECO:0007669"/>
    <property type="project" value="Ensembl"/>
</dbReference>
<comment type="function">
    <text evidence="17">Cooperates with LY96 to mediate the innate immune response to bacterial lipoproteins and other microbial cell wall components. Cooperates with TLR1 or TLR6 to mediate the innate immune response to bacterial lipoproteins or lipopeptides. Acts via MYD88 and TRAF6, leading to NF-kappa-B activation, cytokine secretion and the inflammatory response. May also promote apoptosis in response to lipoproteins. Forms activation clusters composed of several receptors depending on the ligand, these clusters trigger signaling from the cell surface and subsequently are targeted to the Golgi in a lipid-raft dependent pathway. Forms the cluster TLR2:TLR6:CD14:CD36 in response to diacylated lipopeptides and TLR2:TLR1:CD14 in response to triacylated lipopeptides.</text>
</comment>
<dbReference type="FunFam" id="3.40.50.10140:FF:000001">
    <property type="entry name" value="Toll-like receptor 2"/>
    <property type="match status" value="1"/>
</dbReference>
<keyword evidence="3 19" id="KW-0399">Innate immunity</keyword>
<dbReference type="SUPFAM" id="SSF52058">
    <property type="entry name" value="L domain-like"/>
    <property type="match status" value="2"/>
</dbReference>
<protein>
    <recommendedName>
        <fullName evidence="19">Toll-like receptor</fullName>
    </recommendedName>
</protein>
<evidence type="ECO:0000256" key="7">
    <source>
        <dbReference type="ARBA" id="ARBA00022737"/>
    </source>
</evidence>
<accession>A0A452FN74</accession>
<dbReference type="Gene3D" id="3.40.50.10140">
    <property type="entry name" value="Toll/interleukin-1 receptor homology (TIR) domain"/>
    <property type="match status" value="2"/>
</dbReference>
<dbReference type="Proteomes" id="UP000291000">
    <property type="component" value="Chromosome 6"/>
</dbReference>
<dbReference type="PRINTS" id="PR01537">
    <property type="entry name" value="INTRLKN1R1F"/>
</dbReference>
<evidence type="ECO:0000256" key="3">
    <source>
        <dbReference type="ARBA" id="ARBA00022588"/>
    </source>
</evidence>
<keyword evidence="11" id="KW-0520">NAD</keyword>
<evidence type="ECO:0000256" key="16">
    <source>
        <dbReference type="ARBA" id="ARBA00023198"/>
    </source>
</evidence>
<dbReference type="InterPro" id="IPR035897">
    <property type="entry name" value="Toll_tir_struct_dom_sf"/>
</dbReference>
<evidence type="ECO:0000256" key="4">
    <source>
        <dbReference type="ARBA" id="ARBA00022614"/>
    </source>
</evidence>
<dbReference type="GO" id="GO:0035663">
    <property type="term" value="F:Toll-like receptor 2 binding"/>
    <property type="evidence" value="ECO:0007669"/>
    <property type="project" value="Ensembl"/>
</dbReference>
<dbReference type="InterPro" id="IPR000157">
    <property type="entry name" value="TIR_dom"/>
</dbReference>
<evidence type="ECO:0000313" key="22">
    <source>
        <dbReference type="Proteomes" id="UP000291000"/>
    </source>
</evidence>
<dbReference type="GO" id="GO:0032731">
    <property type="term" value="P:positive regulation of interleukin-1 beta production"/>
    <property type="evidence" value="ECO:0007669"/>
    <property type="project" value="Ensembl"/>
</dbReference>
<evidence type="ECO:0000256" key="17">
    <source>
        <dbReference type="ARBA" id="ARBA00045303"/>
    </source>
</evidence>
<dbReference type="PANTHER" id="PTHR24365:SF422">
    <property type="entry name" value="TOLL-LIKE RECEPTOR 6"/>
    <property type="match status" value="1"/>
</dbReference>
<dbReference type="GO" id="GO:0034136">
    <property type="term" value="P:negative regulation of toll-like receptor 2 signaling pathway"/>
    <property type="evidence" value="ECO:0007669"/>
    <property type="project" value="Ensembl"/>
</dbReference>
<dbReference type="GO" id="GO:0071726">
    <property type="term" value="P:cellular response to diacyl bacterial lipopeptide"/>
    <property type="evidence" value="ECO:0007669"/>
    <property type="project" value="Ensembl"/>
</dbReference>
<dbReference type="GO" id="GO:0006954">
    <property type="term" value="P:inflammatory response"/>
    <property type="evidence" value="ECO:0007669"/>
    <property type="project" value="UniProtKB-KW"/>
</dbReference>
<keyword evidence="2" id="KW-1017">Isopeptide bond</keyword>
<proteinExistence type="inferred from homology"/>
<evidence type="ECO:0000256" key="1">
    <source>
        <dbReference type="ARBA" id="ARBA00009634"/>
    </source>
</evidence>
<keyword evidence="10 19" id="KW-1133">Transmembrane helix</keyword>
<dbReference type="AlphaFoldDB" id="A0A452FN74"/>
<evidence type="ECO:0000256" key="9">
    <source>
        <dbReference type="ARBA" id="ARBA00022859"/>
    </source>
</evidence>
<sequence length="966" mass="110997">MIKDKESPIRSCHFVYIVALVFGTIIQFSDESEFVVDMSKTSLVHVPKDLPPNTKVLDLSQNNISELHLSDVSFLSGLKVLRLSHNRIQGLDISIFKFNHDLEYLDLSHNQLQKISCHPITTSLKHLDLSFNDFDALPICKEFGNLTQLNFLGLSATKLEQLDLLPVAHLHLSCILLDLEDYYMKENKKESLQILNTKKLHLVFHPNSFFSVQVKISVNSLGCLQLTNIKVNDDNCQVLLKFLSELTGRPTLLNFTLNHMETTWKCLVKVFQFLWPKPVEYLNIYNLTIVKSINEEDFTYYKTTLKSLKIEYVTNEVFIFSQTALYTVFSEMNIPMLTISDTPFIHMLCPQEPSTFKFLNFTQNAFTDSVFQNCDTLTRLETLILQKNELKDLFKTSLMTKGMLSLETLDVSWNSLEYDRRNGNCTWVGSIVVLNLSSNALTDSVFRCLPPRIKVLDLHNNRIRSIPKDVTGLETLQELNLASNSLAHLPGCGILSSLSILIIDYNSISSPSADFFQSCQKIRSLKAGNNPFQCSCELREFIQSVGQVSSDVVEGWPESYKCDYPESYQGTPLKDFHVSELSCNTALLIVTIVVPGLVLAVAVTVLCIYLDLPWYLRMVCQWTQTRRRARNVPLEERQRTLQFHAFISYSEHDSAWVKNELIPNLEKEDIRICLHERNFVAGKSIVENIINCIEKRNNPFQCSCELREFIQSVGQVSSDVVEGWPESYKCDYPESYKGTPLKDFHVSELSCNTALLIVTIVVPGLVLAVAVTVLCIYLDLPWYLRMVCQWTQTRRRARNVPLEERQRTLQFHAFISYSGHDSAWVKNELIPNLEKEDIRICLHERNFVAGKSIVENIINCIEKSYKSIFVLSPNFVQSEWCHYELYFAHHNLFHEGSDNLILILLEPIPQYSIPSSYHKLRALMAQRTYLEWPKEKSKHGLFWANLRASINIKLMGKAAEVRYTEI</sequence>
<dbReference type="GO" id="GO:0042498">
    <property type="term" value="F:diacyl lipopeptide binding"/>
    <property type="evidence" value="ECO:0007669"/>
    <property type="project" value="Ensembl"/>
</dbReference>
<dbReference type="GO" id="GO:0045429">
    <property type="term" value="P:positive regulation of nitric oxide biosynthetic process"/>
    <property type="evidence" value="ECO:0007669"/>
    <property type="project" value="Ensembl"/>
</dbReference>